<proteinExistence type="predicted"/>
<dbReference type="AlphaFoldDB" id="A0A448XBU3"/>
<accession>A0A448XBU3</accession>
<keyword evidence="2" id="KW-1185">Reference proteome</keyword>
<reference evidence="1" key="1">
    <citation type="submission" date="2018-11" db="EMBL/GenBank/DDBJ databases">
        <authorList>
            <consortium name="Pathogen Informatics"/>
        </authorList>
    </citation>
    <scope>NUCLEOTIDE SEQUENCE</scope>
</reference>
<gene>
    <name evidence="1" type="ORF">PXEA_LOCUS26412</name>
</gene>
<organism evidence="1 2">
    <name type="scientific">Protopolystoma xenopodis</name>
    <dbReference type="NCBI Taxonomy" id="117903"/>
    <lineage>
        <taxon>Eukaryota</taxon>
        <taxon>Metazoa</taxon>
        <taxon>Spiralia</taxon>
        <taxon>Lophotrochozoa</taxon>
        <taxon>Platyhelminthes</taxon>
        <taxon>Monogenea</taxon>
        <taxon>Polyopisthocotylea</taxon>
        <taxon>Polystomatidea</taxon>
        <taxon>Polystomatidae</taxon>
        <taxon>Protopolystoma</taxon>
    </lineage>
</organism>
<comment type="caution">
    <text evidence="1">The sequence shown here is derived from an EMBL/GenBank/DDBJ whole genome shotgun (WGS) entry which is preliminary data.</text>
</comment>
<dbReference type="Proteomes" id="UP000784294">
    <property type="component" value="Unassembled WGS sequence"/>
</dbReference>
<name>A0A448XBU3_9PLAT</name>
<protein>
    <submittedName>
        <fullName evidence="1">Uncharacterized protein</fullName>
    </submittedName>
</protein>
<evidence type="ECO:0000313" key="2">
    <source>
        <dbReference type="Proteomes" id="UP000784294"/>
    </source>
</evidence>
<dbReference type="EMBL" id="CAAALY010244961">
    <property type="protein sequence ID" value="VEL32972.1"/>
    <property type="molecule type" value="Genomic_DNA"/>
</dbReference>
<sequence>MISRRQSPLIAIVHDRTFPNTPVYYEKGRNDTLRLPAANEFTLLQMANETKNKQVQNCLDQKFQSECRNHILRRLTAPQVPTSMYKENDMVKSHIREILVHRHRNLLRNVMKDDAEKYKKEMREKTGLIPLFKNLDTRGQEEE</sequence>
<evidence type="ECO:0000313" key="1">
    <source>
        <dbReference type="EMBL" id="VEL32972.1"/>
    </source>
</evidence>